<dbReference type="Proteomes" id="UP000198287">
    <property type="component" value="Unassembled WGS sequence"/>
</dbReference>
<comment type="caution">
    <text evidence="3">The sequence shown here is derived from an EMBL/GenBank/DDBJ whole genome shotgun (WGS) entry which is preliminary data.</text>
</comment>
<dbReference type="InterPro" id="IPR032073">
    <property type="entry name" value="FNDC5_C"/>
</dbReference>
<feature type="transmembrane region" description="Helical" evidence="1">
    <location>
        <begin position="52"/>
        <end position="70"/>
    </location>
</feature>
<dbReference type="Pfam" id="PF16066">
    <property type="entry name" value="DUF4808"/>
    <property type="match status" value="1"/>
</dbReference>
<keyword evidence="1" id="KW-0472">Membrane</keyword>
<feature type="domain" description="Fibronectin type III" evidence="2">
    <location>
        <begin position="46"/>
        <end position="240"/>
    </location>
</feature>
<dbReference type="AlphaFoldDB" id="A0A226CXG6"/>
<evidence type="ECO:0000313" key="4">
    <source>
        <dbReference type="Proteomes" id="UP000198287"/>
    </source>
</evidence>
<accession>A0A226CXG6</accession>
<dbReference type="EMBL" id="LNIX01000049">
    <property type="protein sequence ID" value="OXA38025.1"/>
    <property type="molecule type" value="Genomic_DNA"/>
</dbReference>
<evidence type="ECO:0000313" key="3">
    <source>
        <dbReference type="EMBL" id="OXA38025.1"/>
    </source>
</evidence>
<evidence type="ECO:0000259" key="2">
    <source>
        <dbReference type="Pfam" id="PF16066"/>
    </source>
</evidence>
<keyword evidence="1" id="KW-0812">Transmembrane</keyword>
<proteinExistence type="predicted"/>
<gene>
    <name evidence="3" type="ORF">Fcan01_27175</name>
</gene>
<keyword evidence="1" id="KW-1133">Transmembrane helix</keyword>
<sequence length="260" mass="28177">MSNDVLIHREILLQQVNHYQQQEMDHMAGPTTGPEGSNGTSTQGVVVRGEEIAIVLVVLILWMGAIILFFNRWSKIRLLEPYQPKFCEHHNPNCPMADVPPINTNYPRTFSISKFNLTSETGGGSPHFSKCNYHGVTTTTTTCTTEPLLMNGGGGSRSMSISMGGLGVPSTLNFQGTTTTNLSPRLCQGGRGSQNRLRQNSVFVTSPSNFPVSIFGESGQLGKGTGGRKTKSAVDLSTLVLCGEIMDNVRRNSKNSITNL</sequence>
<organism evidence="3 4">
    <name type="scientific">Folsomia candida</name>
    <name type="common">Springtail</name>
    <dbReference type="NCBI Taxonomy" id="158441"/>
    <lineage>
        <taxon>Eukaryota</taxon>
        <taxon>Metazoa</taxon>
        <taxon>Ecdysozoa</taxon>
        <taxon>Arthropoda</taxon>
        <taxon>Hexapoda</taxon>
        <taxon>Collembola</taxon>
        <taxon>Entomobryomorpha</taxon>
        <taxon>Isotomoidea</taxon>
        <taxon>Isotomidae</taxon>
        <taxon>Proisotominae</taxon>
        <taxon>Folsomia</taxon>
    </lineage>
</organism>
<reference evidence="3 4" key="1">
    <citation type="submission" date="2015-12" db="EMBL/GenBank/DDBJ databases">
        <title>The genome of Folsomia candida.</title>
        <authorList>
            <person name="Faddeeva A."/>
            <person name="Derks M.F."/>
            <person name="Anvar Y."/>
            <person name="Smit S."/>
            <person name="Van Straalen N."/>
            <person name="Roelofs D."/>
        </authorList>
    </citation>
    <scope>NUCLEOTIDE SEQUENCE [LARGE SCALE GENOMIC DNA]</scope>
    <source>
        <strain evidence="3 4">VU population</strain>
        <tissue evidence="3">Whole body</tissue>
    </source>
</reference>
<keyword evidence="4" id="KW-1185">Reference proteome</keyword>
<dbReference type="PANTHER" id="PTHR21104:SF1">
    <property type="entry name" value="FIBRONECTIN TYPE III DOMAIN-CONTAINING PROTEIN"/>
    <property type="match status" value="1"/>
</dbReference>
<protein>
    <recommendedName>
        <fullName evidence="2">Fibronectin type III domain-containing protein</fullName>
    </recommendedName>
</protein>
<name>A0A226CXG6_FOLCA</name>
<dbReference type="PANTHER" id="PTHR21104">
    <property type="entry name" value="FIBRONECTIN TYPE III DOMAIN-CONTAINING PROTEIN"/>
    <property type="match status" value="1"/>
</dbReference>
<dbReference type="OrthoDB" id="6424355at2759"/>
<evidence type="ECO:0000256" key="1">
    <source>
        <dbReference type="SAM" id="Phobius"/>
    </source>
</evidence>